<dbReference type="AlphaFoldDB" id="A0A0B6Z7R4"/>
<organism evidence="1">
    <name type="scientific">Arion vulgaris</name>
    <dbReference type="NCBI Taxonomy" id="1028688"/>
    <lineage>
        <taxon>Eukaryota</taxon>
        <taxon>Metazoa</taxon>
        <taxon>Spiralia</taxon>
        <taxon>Lophotrochozoa</taxon>
        <taxon>Mollusca</taxon>
        <taxon>Gastropoda</taxon>
        <taxon>Heterobranchia</taxon>
        <taxon>Euthyneura</taxon>
        <taxon>Panpulmonata</taxon>
        <taxon>Eupulmonata</taxon>
        <taxon>Stylommatophora</taxon>
        <taxon>Helicina</taxon>
        <taxon>Arionoidea</taxon>
        <taxon>Arionidae</taxon>
        <taxon>Arion</taxon>
    </lineage>
</organism>
<evidence type="ECO:0000313" key="1">
    <source>
        <dbReference type="EMBL" id="CEK64664.1"/>
    </source>
</evidence>
<dbReference type="InterPro" id="IPR008974">
    <property type="entry name" value="TRAF-like"/>
</dbReference>
<name>A0A0B6Z7R4_9EUPU</name>
<accession>A0A0B6Z7R4</accession>
<sequence>IKLNTFPGKIKQSLSGMPVVHAELHSIQAVMGNHEQSSIDNLYLPEFNQQKTAVINNNFVTQISQEIKVQSYANIVTSKKELTEGEVKAYPLDAVNRHTPPIMTPNKKSIRATGSYAEAISNQMNGTQLLTAGCDQSKNISNFSCPVNNLNKIKTSKLPNQKLFTIFDSDQFSISNTHFPSPFAYSSGKKCRVRVRVNFEQGSVLTAHVHVSKGEYDDNHKWPLVLSGTGYIWNQSSYSKTQIWQLLPVPCKMPLSSKGAFVFPTSVCLSTSRGKYPNVNYQKLVEKNYTI</sequence>
<gene>
    <name evidence="1" type="primary">ORF52478</name>
</gene>
<dbReference type="EMBL" id="HACG01017799">
    <property type="protein sequence ID" value="CEK64664.1"/>
    <property type="molecule type" value="Transcribed_RNA"/>
</dbReference>
<dbReference type="Gene3D" id="2.60.210.10">
    <property type="entry name" value="Apoptosis, Tumor Necrosis Factor Receptor Associated Protein 2, Chain A"/>
    <property type="match status" value="1"/>
</dbReference>
<feature type="non-terminal residue" evidence="1">
    <location>
        <position position="1"/>
    </location>
</feature>
<dbReference type="SUPFAM" id="SSF49599">
    <property type="entry name" value="TRAF domain-like"/>
    <property type="match status" value="1"/>
</dbReference>
<feature type="non-terminal residue" evidence="1">
    <location>
        <position position="291"/>
    </location>
</feature>
<proteinExistence type="predicted"/>
<reference evidence="1" key="1">
    <citation type="submission" date="2014-12" db="EMBL/GenBank/DDBJ databases">
        <title>Insight into the proteome of Arion vulgaris.</title>
        <authorList>
            <person name="Aradska J."/>
            <person name="Bulat T."/>
            <person name="Smidak R."/>
            <person name="Sarate P."/>
            <person name="Gangsoo J."/>
            <person name="Sialana F."/>
            <person name="Bilban M."/>
            <person name="Lubec G."/>
        </authorList>
    </citation>
    <scope>NUCLEOTIDE SEQUENCE</scope>
    <source>
        <tissue evidence="1">Skin</tissue>
    </source>
</reference>
<protein>
    <submittedName>
        <fullName evidence="1">Uncharacterized protein</fullName>
    </submittedName>
</protein>